<proteinExistence type="predicted"/>
<dbReference type="HOGENOM" id="CLU_3124818_0_0_1"/>
<evidence type="ECO:0000313" key="1">
    <source>
        <dbReference type="EMBL" id="CCD49010.1"/>
    </source>
</evidence>
<dbReference type="EMBL" id="FQ790300">
    <property type="protein sequence ID" value="CCD49010.1"/>
    <property type="molecule type" value="Genomic_DNA"/>
</dbReference>
<dbReference type="Proteomes" id="UP000008177">
    <property type="component" value="Unplaced contigs"/>
</dbReference>
<protein>
    <submittedName>
        <fullName evidence="1">Uncharacterized protein</fullName>
    </submittedName>
</protein>
<reference evidence="2" key="1">
    <citation type="journal article" date="2011" name="PLoS Genet.">
        <title>Genomic analysis of the necrotrophic fungal pathogens Sclerotinia sclerotiorum and Botrytis cinerea.</title>
        <authorList>
            <person name="Amselem J."/>
            <person name="Cuomo C.A."/>
            <person name="van Kan J.A."/>
            <person name="Viaud M."/>
            <person name="Benito E.P."/>
            <person name="Couloux A."/>
            <person name="Coutinho P.M."/>
            <person name="de Vries R.P."/>
            <person name="Dyer P.S."/>
            <person name="Fillinger S."/>
            <person name="Fournier E."/>
            <person name="Gout L."/>
            <person name="Hahn M."/>
            <person name="Kohn L."/>
            <person name="Lapalu N."/>
            <person name="Plummer K.M."/>
            <person name="Pradier J.M."/>
            <person name="Quevillon E."/>
            <person name="Sharon A."/>
            <person name="Simon A."/>
            <person name="ten Have A."/>
            <person name="Tudzynski B."/>
            <person name="Tudzynski P."/>
            <person name="Wincker P."/>
            <person name="Andrew M."/>
            <person name="Anthouard V."/>
            <person name="Beever R.E."/>
            <person name="Beffa R."/>
            <person name="Benoit I."/>
            <person name="Bouzid O."/>
            <person name="Brault B."/>
            <person name="Chen Z."/>
            <person name="Choquer M."/>
            <person name="Collemare J."/>
            <person name="Cotton P."/>
            <person name="Danchin E.G."/>
            <person name="Da Silva C."/>
            <person name="Gautier A."/>
            <person name="Giraud C."/>
            <person name="Giraud T."/>
            <person name="Gonzalez C."/>
            <person name="Grossetete S."/>
            <person name="Guldener U."/>
            <person name="Henrissat B."/>
            <person name="Howlett B.J."/>
            <person name="Kodira C."/>
            <person name="Kretschmer M."/>
            <person name="Lappartient A."/>
            <person name="Leroch M."/>
            <person name="Levis C."/>
            <person name="Mauceli E."/>
            <person name="Neuveglise C."/>
            <person name="Oeser B."/>
            <person name="Pearson M."/>
            <person name="Poulain J."/>
            <person name="Poussereau N."/>
            <person name="Quesneville H."/>
            <person name="Rascle C."/>
            <person name="Schumacher J."/>
            <person name="Segurens B."/>
            <person name="Sexton A."/>
            <person name="Silva E."/>
            <person name="Sirven C."/>
            <person name="Soanes D.M."/>
            <person name="Talbot N.J."/>
            <person name="Templeton M."/>
            <person name="Yandava C."/>
            <person name="Yarden O."/>
            <person name="Zeng Q."/>
            <person name="Rollins J.A."/>
            <person name="Lebrun M.H."/>
            <person name="Dickman M."/>
        </authorList>
    </citation>
    <scope>NUCLEOTIDE SEQUENCE [LARGE SCALE GENOMIC DNA]</scope>
    <source>
        <strain evidence="2">T4</strain>
    </source>
</reference>
<accession>G2Y8T4</accession>
<gene>
    <name evidence="1" type="ORF">BofuT4_P028860.1</name>
</gene>
<organism evidence="1 2">
    <name type="scientific">Botryotinia fuckeliana (strain T4)</name>
    <name type="common">Noble rot fungus</name>
    <name type="synonym">Botrytis cinerea</name>
    <dbReference type="NCBI Taxonomy" id="999810"/>
    <lineage>
        <taxon>Eukaryota</taxon>
        <taxon>Fungi</taxon>
        <taxon>Dikarya</taxon>
        <taxon>Ascomycota</taxon>
        <taxon>Pezizomycotina</taxon>
        <taxon>Leotiomycetes</taxon>
        <taxon>Helotiales</taxon>
        <taxon>Sclerotiniaceae</taxon>
        <taxon>Botrytis</taxon>
    </lineage>
</organism>
<dbReference type="AlphaFoldDB" id="G2Y8T4"/>
<name>G2Y8T4_BOTF4</name>
<dbReference type="InParanoid" id="G2Y8T4"/>
<sequence length="50" mass="5736">MLSRKVDNILENDEFYRCAIEACGCLLGDRVLGYISESWVWSRLCLLPAL</sequence>
<evidence type="ECO:0000313" key="2">
    <source>
        <dbReference type="Proteomes" id="UP000008177"/>
    </source>
</evidence>